<comment type="caution">
    <text evidence="4">The sequence shown here is derived from an EMBL/GenBank/DDBJ whole genome shotgun (WGS) entry which is preliminary data.</text>
</comment>
<evidence type="ECO:0000256" key="1">
    <source>
        <dbReference type="ARBA" id="ARBA00006865"/>
    </source>
</evidence>
<evidence type="ECO:0000313" key="5">
    <source>
        <dbReference type="Proteomes" id="UP001565474"/>
    </source>
</evidence>
<dbReference type="InterPro" id="IPR050546">
    <property type="entry name" value="Glycosyl_Hydrlase_16"/>
</dbReference>
<organism evidence="4 5">
    <name type="scientific">Bradyrhizobium yuanmingense</name>
    <dbReference type="NCBI Taxonomy" id="108015"/>
    <lineage>
        <taxon>Bacteria</taxon>
        <taxon>Pseudomonadati</taxon>
        <taxon>Pseudomonadota</taxon>
        <taxon>Alphaproteobacteria</taxon>
        <taxon>Hyphomicrobiales</taxon>
        <taxon>Nitrobacteraceae</taxon>
        <taxon>Bradyrhizobium</taxon>
    </lineage>
</organism>
<dbReference type="RefSeq" id="WP_050991703.1">
    <property type="nucleotide sequence ID" value="NZ_JBGBYD010000002.1"/>
</dbReference>
<keyword evidence="5" id="KW-1185">Reference proteome</keyword>
<feature type="domain" description="GH16" evidence="3">
    <location>
        <begin position="46"/>
        <end position="277"/>
    </location>
</feature>
<evidence type="ECO:0000313" key="4">
    <source>
        <dbReference type="EMBL" id="MEY9469709.1"/>
    </source>
</evidence>
<protein>
    <submittedName>
        <fullName evidence="4">Beta-glucanase (GH16 family)</fullName>
    </submittedName>
</protein>
<gene>
    <name evidence="4" type="ORF">ABH992_002108</name>
</gene>
<dbReference type="Pfam" id="PF00722">
    <property type="entry name" value="Glyco_hydro_16"/>
    <property type="match status" value="1"/>
</dbReference>
<reference evidence="4 5" key="1">
    <citation type="submission" date="2024-07" db="EMBL/GenBank/DDBJ databases">
        <title>Genomic Encyclopedia of Type Strains, Phase V (KMG-V): Genome sequencing to study the core and pangenomes of soil and plant-associated prokaryotes.</title>
        <authorList>
            <person name="Whitman W."/>
        </authorList>
    </citation>
    <scope>NUCLEOTIDE SEQUENCE [LARGE SCALE GENOMIC DNA]</scope>
    <source>
        <strain evidence="4 5">USDA 222</strain>
    </source>
</reference>
<dbReference type="InterPro" id="IPR000757">
    <property type="entry name" value="Beta-glucanase-like"/>
</dbReference>
<sequence length="291" mass="31358">MTEKGHATKRPTWAVTMLALTVGISFGSAFAAEQPASCELHPVLLEDFNELSVSATRLGTARWTAHTPWSGDFGDAAFANPGPRGPFKVEDGVLTITASKDRNGKWTSGLLAAADASGAGTGTRYGYFEARMKMPPGPGTWPAFWLAALKPATVTEGNVELDVIEYYGQFTSAYQAATHIWYKQQPQKTRGEGQKVTVPNDALVQDFHTFGVDISPQAIVFFFDRTPVWSQPTPPELDGPLYPLVNLALGGGWPIDQTPNPSTLLVDYVHVYGRGPGPTEGCPPAPEVLPR</sequence>
<proteinExistence type="inferred from homology"/>
<dbReference type="PROSITE" id="PS51762">
    <property type="entry name" value="GH16_2"/>
    <property type="match status" value="1"/>
</dbReference>
<dbReference type="Proteomes" id="UP001565474">
    <property type="component" value="Unassembled WGS sequence"/>
</dbReference>
<dbReference type="EMBL" id="JBGBZN010000002">
    <property type="protein sequence ID" value="MEY9469709.1"/>
    <property type="molecule type" value="Genomic_DNA"/>
</dbReference>
<feature type="chain" id="PRO_5046750832" evidence="2">
    <location>
        <begin position="32"/>
        <end position="291"/>
    </location>
</feature>
<evidence type="ECO:0000256" key="2">
    <source>
        <dbReference type="SAM" id="SignalP"/>
    </source>
</evidence>
<dbReference type="CDD" id="cd08023">
    <property type="entry name" value="GH16_laminarinase_like"/>
    <property type="match status" value="1"/>
</dbReference>
<name>A0ABV4GCQ3_9BRAD</name>
<dbReference type="Gene3D" id="2.60.120.200">
    <property type="match status" value="1"/>
</dbReference>
<accession>A0ABV4GCQ3</accession>
<evidence type="ECO:0000259" key="3">
    <source>
        <dbReference type="PROSITE" id="PS51762"/>
    </source>
</evidence>
<feature type="signal peptide" evidence="2">
    <location>
        <begin position="1"/>
        <end position="31"/>
    </location>
</feature>
<dbReference type="SUPFAM" id="SSF49899">
    <property type="entry name" value="Concanavalin A-like lectins/glucanases"/>
    <property type="match status" value="1"/>
</dbReference>
<comment type="similarity">
    <text evidence="1">Belongs to the glycosyl hydrolase 16 family.</text>
</comment>
<dbReference type="PANTHER" id="PTHR10963:SF55">
    <property type="entry name" value="GLYCOSIDE HYDROLASE FAMILY 16 PROTEIN"/>
    <property type="match status" value="1"/>
</dbReference>
<keyword evidence="2" id="KW-0732">Signal</keyword>
<dbReference type="InterPro" id="IPR013320">
    <property type="entry name" value="ConA-like_dom_sf"/>
</dbReference>
<dbReference type="PANTHER" id="PTHR10963">
    <property type="entry name" value="GLYCOSYL HYDROLASE-RELATED"/>
    <property type="match status" value="1"/>
</dbReference>